<dbReference type="AlphaFoldDB" id="A0A6P6K9C3"/>
<dbReference type="RefSeq" id="XP_026068490.1">
    <property type="nucleotide sequence ID" value="XM_026212705.1"/>
</dbReference>
<sequence>MYQHLRSLHTNRTSLLMTRILKICLKSGIPECSEGKLTSKYPSSYEASMESKRKEMVEEMKKRRLNVALIARNMNSTFALRRKELIEKEPAVKNTVERWPALFTHSQIMAEFNRISGKNLQTEFFQKLDRFTPRFIDIFRAKGGDIGSKLKKILQQIENDKSNINAGRTAVLHGLPLLLGEDPSDFYKTCFDCDDNEDMSDIEIGILTVIPEGSATVPYSLHLGATTTAIILEEATDQLHHRDEVYPNLEAPSYLALKSILRFLDIE</sequence>
<accession>A0A6P6K9C3</accession>
<dbReference type="PANTHER" id="PTHR31025:SF19">
    <property type="entry name" value="SI:CH73-42K18.1-RELATED"/>
    <property type="match status" value="1"/>
</dbReference>
<dbReference type="Proteomes" id="UP000515129">
    <property type="component" value="Chromosome 30"/>
</dbReference>
<name>A0A6P6K9C3_CARAU</name>
<proteinExistence type="predicted"/>
<keyword evidence="1" id="KW-1185">Reference proteome</keyword>
<dbReference type="PANTHER" id="PTHR31025">
    <property type="entry name" value="SI:CH211-196P9.1-RELATED"/>
    <property type="match status" value="1"/>
</dbReference>
<dbReference type="GeneID" id="113049977"/>
<evidence type="ECO:0000313" key="1">
    <source>
        <dbReference type="Proteomes" id="UP000515129"/>
    </source>
</evidence>
<dbReference type="OrthoDB" id="6512834at2759"/>
<gene>
    <name evidence="2" type="primary">LOC113049977</name>
</gene>
<organism evidence="1 2">
    <name type="scientific">Carassius auratus</name>
    <name type="common">Goldfish</name>
    <dbReference type="NCBI Taxonomy" id="7957"/>
    <lineage>
        <taxon>Eukaryota</taxon>
        <taxon>Metazoa</taxon>
        <taxon>Chordata</taxon>
        <taxon>Craniata</taxon>
        <taxon>Vertebrata</taxon>
        <taxon>Euteleostomi</taxon>
        <taxon>Actinopterygii</taxon>
        <taxon>Neopterygii</taxon>
        <taxon>Teleostei</taxon>
        <taxon>Ostariophysi</taxon>
        <taxon>Cypriniformes</taxon>
        <taxon>Cyprinidae</taxon>
        <taxon>Cyprininae</taxon>
        <taxon>Carassius</taxon>
    </lineage>
</organism>
<dbReference type="KEGG" id="caua:113049977"/>
<reference evidence="2" key="1">
    <citation type="submission" date="2025-08" db="UniProtKB">
        <authorList>
            <consortium name="RefSeq"/>
        </authorList>
    </citation>
    <scope>IDENTIFICATION</scope>
    <source>
        <strain evidence="2">Wakin</strain>
        <tissue evidence="2">Muscle</tissue>
    </source>
</reference>
<evidence type="ECO:0000313" key="2">
    <source>
        <dbReference type="RefSeq" id="XP_026068490.1"/>
    </source>
</evidence>
<protein>
    <submittedName>
        <fullName evidence="2">Uncharacterized protein LOC113049977</fullName>
    </submittedName>
</protein>